<feature type="non-terminal residue" evidence="2">
    <location>
        <position position="129"/>
    </location>
</feature>
<protein>
    <recommendedName>
        <fullName evidence="1">Alpha-macroglobulin-like TED domain-containing protein</fullName>
    </recommendedName>
</protein>
<feature type="domain" description="Alpha-macroglobulin-like TED" evidence="1">
    <location>
        <begin position="40"/>
        <end position="127"/>
    </location>
</feature>
<dbReference type="InterPro" id="IPR051802">
    <property type="entry name" value="YfhM-like"/>
</dbReference>
<comment type="caution">
    <text evidence="2">The sequence shown here is derived from an EMBL/GenBank/DDBJ whole genome shotgun (WGS) entry which is preliminary data.</text>
</comment>
<dbReference type="PANTHER" id="PTHR40094">
    <property type="entry name" value="ALPHA-2-MACROGLOBULIN HOMOLOG"/>
    <property type="match status" value="1"/>
</dbReference>
<dbReference type="AlphaFoldDB" id="A0A6L9GAA2"/>
<dbReference type="Proteomes" id="UP000477543">
    <property type="component" value="Unassembled WGS sequence"/>
</dbReference>
<dbReference type="GO" id="GO:0004866">
    <property type="term" value="F:endopeptidase inhibitor activity"/>
    <property type="evidence" value="ECO:0007669"/>
    <property type="project" value="TreeGrafter"/>
</dbReference>
<organism evidence="2 3">
    <name type="scientific">Glutamicibacter soli</name>
    <dbReference type="NCBI Taxonomy" id="453836"/>
    <lineage>
        <taxon>Bacteria</taxon>
        <taxon>Bacillati</taxon>
        <taxon>Actinomycetota</taxon>
        <taxon>Actinomycetes</taxon>
        <taxon>Micrococcales</taxon>
        <taxon>Micrococcaceae</taxon>
        <taxon>Glutamicibacter</taxon>
    </lineage>
</organism>
<dbReference type="InterPro" id="IPR011626">
    <property type="entry name" value="Alpha-macroglobulin_TED"/>
</dbReference>
<dbReference type="SMART" id="SM01419">
    <property type="entry name" value="Thiol-ester_cl"/>
    <property type="match status" value="1"/>
</dbReference>
<dbReference type="InterPro" id="IPR008930">
    <property type="entry name" value="Terpenoid_cyclase/PrenylTrfase"/>
</dbReference>
<dbReference type="PANTHER" id="PTHR40094:SF1">
    <property type="entry name" value="UBIQUITIN DOMAIN-CONTAINING PROTEIN"/>
    <property type="match status" value="1"/>
</dbReference>
<dbReference type="Pfam" id="PF07678">
    <property type="entry name" value="TED_complement"/>
    <property type="match status" value="1"/>
</dbReference>
<feature type="non-terminal residue" evidence="2">
    <location>
        <position position="1"/>
    </location>
</feature>
<dbReference type="EMBL" id="WYDN01000152">
    <property type="protein sequence ID" value="NAZ18039.1"/>
    <property type="molecule type" value="Genomic_DNA"/>
</dbReference>
<sequence>NGATTSRESRFTLAAGDDLTLPAELLENMLPGTATATLALGPAARFDAASILRGLADYPYGCTEQITSKAMPLLAFSEAARGMPDAERAGERVDQAIARVLTRQAASGAFGLWSPENGDDWLNAYVTDC</sequence>
<gene>
    <name evidence="2" type="ORF">GT020_18615</name>
</gene>
<dbReference type="SUPFAM" id="SSF48239">
    <property type="entry name" value="Terpenoid cyclases/Protein prenyltransferases"/>
    <property type="match status" value="1"/>
</dbReference>
<proteinExistence type="predicted"/>
<evidence type="ECO:0000313" key="3">
    <source>
        <dbReference type="Proteomes" id="UP000477543"/>
    </source>
</evidence>
<accession>A0A6L9GAA2</accession>
<reference evidence="2 3" key="1">
    <citation type="submission" date="2020-01" db="EMBL/GenBank/DDBJ databases">
        <title>Glutamicibacter soli M275.</title>
        <authorList>
            <person name="Meng X."/>
        </authorList>
    </citation>
    <scope>NUCLEOTIDE SEQUENCE [LARGE SCALE GENOMIC DNA]</scope>
    <source>
        <strain evidence="2 3">M275</strain>
    </source>
</reference>
<evidence type="ECO:0000259" key="1">
    <source>
        <dbReference type="Pfam" id="PF07678"/>
    </source>
</evidence>
<evidence type="ECO:0000313" key="2">
    <source>
        <dbReference type="EMBL" id="NAZ18039.1"/>
    </source>
</evidence>
<dbReference type="InterPro" id="IPR047565">
    <property type="entry name" value="Alpha-macroglob_thiol-ester_cl"/>
</dbReference>
<name>A0A6L9GAA2_9MICC</name>
<dbReference type="Gene3D" id="1.50.10.20">
    <property type="match status" value="1"/>
</dbReference>
<dbReference type="GO" id="GO:0005615">
    <property type="term" value="C:extracellular space"/>
    <property type="evidence" value="ECO:0007669"/>
    <property type="project" value="InterPro"/>
</dbReference>